<dbReference type="AlphaFoldDB" id="M2N8C8"/>
<keyword evidence="2" id="KW-1185">Reference proteome</keyword>
<evidence type="ECO:0000313" key="1">
    <source>
        <dbReference type="EMBL" id="EMC95354.1"/>
    </source>
</evidence>
<dbReference type="KEGG" id="bcom:BAUCODRAFT_35338"/>
<sequence>MLNIEESTKRVPPICDVELQQPIPGHEWVEHILNAARTQPWHSRENHYCKGSYETA</sequence>
<evidence type="ECO:0000313" key="2">
    <source>
        <dbReference type="Proteomes" id="UP000011761"/>
    </source>
</evidence>
<dbReference type="RefSeq" id="XP_007677462.1">
    <property type="nucleotide sequence ID" value="XM_007679272.1"/>
</dbReference>
<gene>
    <name evidence="1" type="ORF">BAUCODRAFT_35338</name>
</gene>
<dbReference type="GeneID" id="19112675"/>
<dbReference type="HOGENOM" id="CLU_3013852_0_0_1"/>
<organism evidence="1 2">
    <name type="scientific">Baudoinia panamericana (strain UAMH 10762)</name>
    <name type="common">Angels' share fungus</name>
    <name type="synonym">Baudoinia compniacensis (strain UAMH 10762)</name>
    <dbReference type="NCBI Taxonomy" id="717646"/>
    <lineage>
        <taxon>Eukaryota</taxon>
        <taxon>Fungi</taxon>
        <taxon>Dikarya</taxon>
        <taxon>Ascomycota</taxon>
        <taxon>Pezizomycotina</taxon>
        <taxon>Dothideomycetes</taxon>
        <taxon>Dothideomycetidae</taxon>
        <taxon>Mycosphaerellales</taxon>
        <taxon>Teratosphaeriaceae</taxon>
        <taxon>Baudoinia</taxon>
    </lineage>
</organism>
<protein>
    <submittedName>
        <fullName evidence="1">Uncharacterized protein</fullName>
    </submittedName>
</protein>
<name>M2N8C8_BAUPA</name>
<dbReference type="EMBL" id="KB445557">
    <property type="protein sequence ID" value="EMC95354.1"/>
    <property type="molecule type" value="Genomic_DNA"/>
</dbReference>
<accession>M2N8C8</accession>
<proteinExistence type="predicted"/>
<dbReference type="Proteomes" id="UP000011761">
    <property type="component" value="Unassembled WGS sequence"/>
</dbReference>
<reference evidence="1 2" key="1">
    <citation type="journal article" date="2012" name="PLoS Pathog.">
        <title>Diverse lifestyles and strategies of plant pathogenesis encoded in the genomes of eighteen Dothideomycetes fungi.</title>
        <authorList>
            <person name="Ohm R.A."/>
            <person name="Feau N."/>
            <person name="Henrissat B."/>
            <person name="Schoch C.L."/>
            <person name="Horwitz B.A."/>
            <person name="Barry K.W."/>
            <person name="Condon B.J."/>
            <person name="Copeland A.C."/>
            <person name="Dhillon B."/>
            <person name="Glaser F."/>
            <person name="Hesse C.N."/>
            <person name="Kosti I."/>
            <person name="LaButti K."/>
            <person name="Lindquist E.A."/>
            <person name="Lucas S."/>
            <person name="Salamov A.A."/>
            <person name="Bradshaw R.E."/>
            <person name="Ciuffetti L."/>
            <person name="Hamelin R.C."/>
            <person name="Kema G.H.J."/>
            <person name="Lawrence C."/>
            <person name="Scott J.A."/>
            <person name="Spatafora J.W."/>
            <person name="Turgeon B.G."/>
            <person name="de Wit P.J.G.M."/>
            <person name="Zhong S."/>
            <person name="Goodwin S.B."/>
            <person name="Grigoriev I.V."/>
        </authorList>
    </citation>
    <scope>NUCLEOTIDE SEQUENCE [LARGE SCALE GENOMIC DNA]</scope>
    <source>
        <strain evidence="1 2">UAMH 10762</strain>
    </source>
</reference>